<evidence type="ECO:0000313" key="2">
    <source>
        <dbReference type="EMBL" id="ADX48566.1"/>
    </source>
</evidence>
<organism evidence="2 3">
    <name type="scientific">Paracidovorax avenae (strain ATCC 19860 / DSM 7227 / CCUG 15838 / JCM 20985 / LMG 2117 / NCPPB 1011)</name>
    <name type="common">Acidovorax avenae</name>
    <dbReference type="NCBI Taxonomy" id="643561"/>
    <lineage>
        <taxon>Bacteria</taxon>
        <taxon>Pseudomonadati</taxon>
        <taxon>Pseudomonadota</taxon>
        <taxon>Betaproteobacteria</taxon>
        <taxon>Burkholderiales</taxon>
        <taxon>Comamonadaceae</taxon>
        <taxon>Paracidovorax</taxon>
    </lineage>
</organism>
<dbReference type="Pfam" id="PF04654">
    <property type="entry name" value="DUF599"/>
    <property type="match status" value="1"/>
</dbReference>
<evidence type="ECO:0008006" key="4">
    <source>
        <dbReference type="Google" id="ProtNLM"/>
    </source>
</evidence>
<dbReference type="OrthoDB" id="5768130at2"/>
<gene>
    <name evidence="2" type="ordered locus">Acav_4687</name>
</gene>
<keyword evidence="1" id="KW-1133">Transmembrane helix</keyword>
<dbReference type="PANTHER" id="PTHR31168">
    <property type="entry name" value="OS02G0292800 PROTEIN"/>
    <property type="match status" value="1"/>
</dbReference>
<feature type="transmembrane region" description="Helical" evidence="1">
    <location>
        <begin position="83"/>
        <end position="106"/>
    </location>
</feature>
<dbReference type="EMBL" id="CP002521">
    <property type="protein sequence ID" value="ADX48566.1"/>
    <property type="molecule type" value="Genomic_DNA"/>
</dbReference>
<dbReference type="PANTHER" id="PTHR31168:SF1">
    <property type="entry name" value="DUF599 FAMILY PROTEIN"/>
    <property type="match status" value="1"/>
</dbReference>
<dbReference type="InterPro" id="IPR006747">
    <property type="entry name" value="DUF599"/>
</dbReference>
<reference evidence="2" key="1">
    <citation type="submission" date="2011-02" db="EMBL/GenBank/DDBJ databases">
        <title>Complete sequence of Acidovorax avenae subsp. avenae ATCC 19860.</title>
        <authorList>
            <consortium name="US DOE Joint Genome Institute"/>
            <person name="Lucas S."/>
            <person name="Copeland A."/>
            <person name="Lapidus A."/>
            <person name="Cheng J.-F."/>
            <person name="Goodwin L."/>
            <person name="Pitluck S."/>
            <person name="Chertkov O."/>
            <person name="Held B."/>
            <person name="Detter J.C."/>
            <person name="Han C."/>
            <person name="Tapia R."/>
            <person name="Land M."/>
            <person name="Hauser L."/>
            <person name="Kyrpides N."/>
            <person name="Ivanova N."/>
            <person name="Ovchinnikova G."/>
            <person name="Pagani I."/>
            <person name="Gordon S."/>
            <person name="Woyke T."/>
        </authorList>
    </citation>
    <scope>NUCLEOTIDE SEQUENCE</scope>
    <source>
        <strain evidence="2">ATCC 19860</strain>
    </source>
</reference>
<dbReference type="AlphaFoldDB" id="F0QBV0"/>
<protein>
    <recommendedName>
        <fullName evidence="4">DUF599 domain-containing protein</fullName>
    </recommendedName>
</protein>
<keyword evidence="3" id="KW-1185">Reference proteome</keyword>
<dbReference type="RefSeq" id="WP_013597027.1">
    <property type="nucleotide sequence ID" value="NC_015138.1"/>
</dbReference>
<name>F0QBV0_PARA1</name>
<proteinExistence type="predicted"/>
<feature type="transmembrane region" description="Helical" evidence="1">
    <location>
        <begin position="186"/>
        <end position="217"/>
    </location>
</feature>
<sequence>MTLPGIFLPCSLPVWAGALATLGIPLAYEAWSSAAARHRPFSRARGAHAHLRADWLDAVSAQPGSEILAVQTLRNAIMSATMAASTAMLGLMGTVGIAAPSLHALLQGAATPAPDAPVVASALLELALLVLLCASLTALVAAVRHYHHAGFVAGMPVGSPARQRWTPTGQDHLRQAGLFYSRGLRWLLLGVPVTAGLLHPLAGVLVAVLWVAGLMWWDAPHAVA</sequence>
<dbReference type="KEGG" id="aaa:Acav_4687"/>
<keyword evidence="1" id="KW-0472">Membrane</keyword>
<feature type="transmembrane region" description="Helical" evidence="1">
    <location>
        <begin position="6"/>
        <end position="28"/>
    </location>
</feature>
<feature type="transmembrane region" description="Helical" evidence="1">
    <location>
        <begin position="118"/>
        <end position="143"/>
    </location>
</feature>
<keyword evidence="1" id="KW-0812">Transmembrane</keyword>
<evidence type="ECO:0000313" key="3">
    <source>
        <dbReference type="Proteomes" id="UP000002482"/>
    </source>
</evidence>
<evidence type="ECO:0000256" key="1">
    <source>
        <dbReference type="SAM" id="Phobius"/>
    </source>
</evidence>
<dbReference type="GeneID" id="34237377"/>
<dbReference type="Proteomes" id="UP000002482">
    <property type="component" value="Chromosome"/>
</dbReference>
<accession>F0QBV0</accession>
<dbReference type="HOGENOM" id="CLU_1324126_0_0_4"/>